<dbReference type="EMBL" id="QGNW01001266">
    <property type="protein sequence ID" value="RVW47862.1"/>
    <property type="molecule type" value="Genomic_DNA"/>
</dbReference>
<dbReference type="Gene3D" id="1.10.10.440">
    <property type="entry name" value="FF domain"/>
    <property type="match status" value="3"/>
</dbReference>
<dbReference type="InterPro" id="IPR036517">
    <property type="entry name" value="FF_domain_sf"/>
</dbReference>
<gene>
    <name evidence="4" type="primary">MED35C_2</name>
    <name evidence="5" type="synonym">MED35C_1</name>
    <name evidence="5" type="ORF">CK203_015808</name>
    <name evidence="4" type="ORF">CK203_092912</name>
</gene>
<evidence type="ECO:0000313" key="5">
    <source>
        <dbReference type="EMBL" id="RVX11620.1"/>
    </source>
</evidence>
<dbReference type="FunFam" id="1.10.10.440:FF:000030">
    <property type="entry name" value="Pre-mRNA-processing protein 40C"/>
    <property type="match status" value="1"/>
</dbReference>
<feature type="compositionally biased region" description="Basic and acidic residues" evidence="2">
    <location>
        <begin position="355"/>
        <end position="366"/>
    </location>
</feature>
<protein>
    <submittedName>
        <fullName evidence="4">Pre-mRNA-processing protein 40C</fullName>
    </submittedName>
</protein>
<dbReference type="FunFam" id="1.10.10.440:FF:000028">
    <property type="entry name" value="Pre-mRNA-processing protein 40C"/>
    <property type="match status" value="1"/>
</dbReference>
<dbReference type="InterPro" id="IPR002713">
    <property type="entry name" value="FF_domain"/>
</dbReference>
<dbReference type="SUPFAM" id="SSF81698">
    <property type="entry name" value="FF domain"/>
    <property type="match status" value="2"/>
</dbReference>
<dbReference type="Pfam" id="PF01846">
    <property type="entry name" value="FF"/>
    <property type="match status" value="1"/>
</dbReference>
<comment type="caution">
    <text evidence="4">The sequence shown here is derived from an EMBL/GenBank/DDBJ whole genome shotgun (WGS) entry which is preliminary data.</text>
</comment>
<evidence type="ECO:0000313" key="4">
    <source>
        <dbReference type="EMBL" id="RVW47862.1"/>
    </source>
</evidence>
<feature type="region of interest" description="Disordered" evidence="2">
    <location>
        <begin position="347"/>
        <end position="384"/>
    </location>
</feature>
<organism evidence="4 6">
    <name type="scientific">Vitis vinifera</name>
    <name type="common">Grape</name>
    <dbReference type="NCBI Taxonomy" id="29760"/>
    <lineage>
        <taxon>Eukaryota</taxon>
        <taxon>Viridiplantae</taxon>
        <taxon>Streptophyta</taxon>
        <taxon>Embryophyta</taxon>
        <taxon>Tracheophyta</taxon>
        <taxon>Spermatophyta</taxon>
        <taxon>Magnoliopsida</taxon>
        <taxon>eudicotyledons</taxon>
        <taxon>Gunneridae</taxon>
        <taxon>Pentapetalae</taxon>
        <taxon>rosids</taxon>
        <taxon>Vitales</taxon>
        <taxon>Vitaceae</taxon>
        <taxon>Viteae</taxon>
        <taxon>Vitis</taxon>
    </lineage>
</organism>
<evidence type="ECO:0000313" key="6">
    <source>
        <dbReference type="Proteomes" id="UP000288805"/>
    </source>
</evidence>
<proteinExistence type="predicted"/>
<feature type="domain" description="FF" evidence="3">
    <location>
        <begin position="73"/>
        <end position="127"/>
    </location>
</feature>
<accession>A0A438EJK4</accession>
<evidence type="ECO:0000256" key="1">
    <source>
        <dbReference type="ARBA" id="ARBA00022737"/>
    </source>
</evidence>
<keyword evidence="1" id="KW-0677">Repeat</keyword>
<dbReference type="InterPro" id="IPR045148">
    <property type="entry name" value="TCRG1-like"/>
</dbReference>
<evidence type="ECO:0000256" key="2">
    <source>
        <dbReference type="SAM" id="MobiDB-lite"/>
    </source>
</evidence>
<dbReference type="PROSITE" id="PS51676">
    <property type="entry name" value="FF"/>
    <property type="match status" value="1"/>
</dbReference>
<dbReference type="SMART" id="SM00441">
    <property type="entry name" value="FF"/>
    <property type="match status" value="1"/>
</dbReference>
<dbReference type="PANTHER" id="PTHR15377">
    <property type="entry name" value="TRANSCRIPTION ELONGATION REGULATOR 1"/>
    <property type="match status" value="1"/>
</dbReference>
<dbReference type="EMBL" id="QGNW01000030">
    <property type="protein sequence ID" value="RVX11620.1"/>
    <property type="molecule type" value="Genomic_DNA"/>
</dbReference>
<name>A0A438EJK4_VITVI</name>
<dbReference type="PANTHER" id="PTHR15377:SF3">
    <property type="entry name" value="WW DOMAIN-CONTAINING PROTEIN"/>
    <property type="match status" value="1"/>
</dbReference>
<sequence>MINLEHSTSIELEIQFLRSTCVCLFALKFLWISLSALCSSVCHAIELVGHGFYPVSRVLPLKRAAEEKAQAIRAAAVSSFKSMLRDKGDITRSTRWSRVKDSLRNDPRYKCVKHEDREILFNEYISELKAAEEEVEREAKSKKEEQDKLKERERELRKRKEREEQEMERVRLKVRRKEAVSSYQALLVETIKDPQVVSYYSNVLNLDGLAMDVCDMKLNSEAQMFSGGMLVWPNKLVLVSWTESKPKLEKDPQARATNSDLDPSDLEKLFREHIKMLHERRAHEFRALLSEVLTAEAATQETEDGKTVLTSWSTAKRLLRSDTRYIKMPRKDRESVWRRYSEEMLRKQKLAQDQTEEKHTEVKGRNSVDSGRFPSGSRRAHERR</sequence>
<reference evidence="4 6" key="1">
    <citation type="journal article" date="2018" name="PLoS Genet.">
        <title>Population sequencing reveals clonal diversity and ancestral inbreeding in the grapevine cultivar Chardonnay.</title>
        <authorList>
            <person name="Roach M.J."/>
            <person name="Johnson D.L."/>
            <person name="Bohlmann J."/>
            <person name="van Vuuren H.J."/>
            <person name="Jones S.J."/>
            <person name="Pretorius I.S."/>
            <person name="Schmidt S.A."/>
            <person name="Borneman A.R."/>
        </authorList>
    </citation>
    <scope>NUCLEOTIDE SEQUENCE [LARGE SCALE GENOMIC DNA]</scope>
    <source>
        <strain evidence="6">cv. Chardonnay</strain>
        <strain evidence="4">I10V1</strain>
        <tissue evidence="4">Leaf</tissue>
    </source>
</reference>
<feature type="region of interest" description="Disordered" evidence="2">
    <location>
        <begin position="136"/>
        <end position="164"/>
    </location>
</feature>
<evidence type="ECO:0000259" key="3">
    <source>
        <dbReference type="PROSITE" id="PS51676"/>
    </source>
</evidence>
<dbReference type="AlphaFoldDB" id="A0A438EJK4"/>
<dbReference type="GO" id="GO:0070063">
    <property type="term" value="F:RNA polymerase binding"/>
    <property type="evidence" value="ECO:0007669"/>
    <property type="project" value="InterPro"/>
</dbReference>
<dbReference type="Proteomes" id="UP000288805">
    <property type="component" value="Unassembled WGS sequence"/>
</dbReference>